<dbReference type="Proteomes" id="UP000659496">
    <property type="component" value="Unassembled WGS sequence"/>
</dbReference>
<keyword evidence="3" id="KW-1185">Reference proteome</keyword>
<evidence type="ECO:0000256" key="1">
    <source>
        <dbReference type="SAM" id="Phobius"/>
    </source>
</evidence>
<name>A0ABR8PI67_9BACL</name>
<feature type="transmembrane region" description="Helical" evidence="1">
    <location>
        <begin position="6"/>
        <end position="30"/>
    </location>
</feature>
<protein>
    <recommendedName>
        <fullName evidence="4">DUF2269 family protein</fullName>
    </recommendedName>
</protein>
<keyword evidence="1" id="KW-0472">Membrane</keyword>
<feature type="transmembrane region" description="Helical" evidence="1">
    <location>
        <begin position="78"/>
        <end position="104"/>
    </location>
</feature>
<organism evidence="2 3">
    <name type="scientific">Sporosarcina gallistercoris</name>
    <dbReference type="NCBI Taxonomy" id="2762245"/>
    <lineage>
        <taxon>Bacteria</taxon>
        <taxon>Bacillati</taxon>
        <taxon>Bacillota</taxon>
        <taxon>Bacilli</taxon>
        <taxon>Bacillales</taxon>
        <taxon>Caryophanaceae</taxon>
        <taxon>Sporosarcina</taxon>
    </lineage>
</organism>
<sequence length="146" mass="16691">MDFFYTVIVYIHVLSAVASVGPLFLLFPIISRVRIAVLSEAATLLSLFKWTIRFVMHSGHVLVVSGVILILIGPWPWYTSWVIVTLGIMMLSIVFLASGFSVILDRFPKEPENREDLLKKLTNTSWRYIGLLLIMLYLMVAKPSFW</sequence>
<keyword evidence="1" id="KW-0812">Transmembrane</keyword>
<comment type="caution">
    <text evidence="2">The sequence shown here is derived from an EMBL/GenBank/DDBJ whole genome shotgun (WGS) entry which is preliminary data.</text>
</comment>
<keyword evidence="1" id="KW-1133">Transmembrane helix</keyword>
<gene>
    <name evidence="2" type="ORF">H9659_05905</name>
</gene>
<evidence type="ECO:0000313" key="3">
    <source>
        <dbReference type="Proteomes" id="UP000659496"/>
    </source>
</evidence>
<evidence type="ECO:0000313" key="2">
    <source>
        <dbReference type="EMBL" id="MBD7907856.1"/>
    </source>
</evidence>
<feature type="transmembrane region" description="Helical" evidence="1">
    <location>
        <begin position="50"/>
        <end position="72"/>
    </location>
</feature>
<evidence type="ECO:0008006" key="4">
    <source>
        <dbReference type="Google" id="ProtNLM"/>
    </source>
</evidence>
<dbReference type="EMBL" id="JACSQY010000003">
    <property type="protein sequence ID" value="MBD7907856.1"/>
    <property type="molecule type" value="Genomic_DNA"/>
</dbReference>
<reference evidence="2 3" key="1">
    <citation type="submission" date="2020-08" db="EMBL/GenBank/DDBJ databases">
        <title>A Genomic Blueprint of the Chicken Gut Microbiome.</title>
        <authorList>
            <person name="Gilroy R."/>
            <person name="Ravi A."/>
            <person name="Getino M."/>
            <person name="Pursley I."/>
            <person name="Horton D.L."/>
            <person name="Alikhan N.-F."/>
            <person name="Baker D."/>
            <person name="Gharbi K."/>
            <person name="Hall N."/>
            <person name="Watson M."/>
            <person name="Adriaenssens E.M."/>
            <person name="Foster-Nyarko E."/>
            <person name="Jarju S."/>
            <person name="Secka A."/>
            <person name="Antonio M."/>
            <person name="Oren A."/>
            <person name="Chaudhuri R."/>
            <person name="La Ragione R.M."/>
            <person name="Hildebrand F."/>
            <person name="Pallen M.J."/>
        </authorList>
    </citation>
    <scope>NUCLEOTIDE SEQUENCE [LARGE SCALE GENOMIC DNA]</scope>
    <source>
        <strain evidence="2 3">Sa3CUA8</strain>
    </source>
</reference>
<feature type="transmembrane region" description="Helical" evidence="1">
    <location>
        <begin position="125"/>
        <end position="145"/>
    </location>
</feature>
<accession>A0ABR8PI67</accession>
<proteinExistence type="predicted"/>
<dbReference type="RefSeq" id="WP_191689010.1">
    <property type="nucleotide sequence ID" value="NZ_JACSQY010000003.1"/>
</dbReference>